<comment type="caution">
    <text evidence="2">The sequence shown here is derived from an EMBL/GenBank/DDBJ whole genome shotgun (WGS) entry which is preliminary data.</text>
</comment>
<feature type="region of interest" description="Disordered" evidence="1">
    <location>
        <begin position="45"/>
        <end position="65"/>
    </location>
</feature>
<accession>A0ABX4TYC9</accession>
<evidence type="ECO:0000313" key="2">
    <source>
        <dbReference type="EMBL" id="PLV13158.1"/>
    </source>
</evidence>
<evidence type="ECO:0000313" key="3">
    <source>
        <dbReference type="Proteomes" id="UP000234744"/>
    </source>
</evidence>
<name>A0ABX4TYC9_PSEDL</name>
<keyword evidence="3" id="KW-1185">Reference proteome</keyword>
<evidence type="ECO:0000256" key="1">
    <source>
        <dbReference type="SAM" id="MobiDB-lite"/>
    </source>
</evidence>
<evidence type="ECO:0008006" key="4">
    <source>
        <dbReference type="Google" id="ProtNLM"/>
    </source>
</evidence>
<protein>
    <recommendedName>
        <fullName evidence="4">Diguanylate phosphodiesterase</fullName>
    </recommendedName>
</protein>
<dbReference type="EMBL" id="PJCJ01000010">
    <property type="protein sequence ID" value="PLV13158.1"/>
    <property type="molecule type" value="Genomic_DNA"/>
</dbReference>
<sequence>MAICGSCSGSIRRSTSFERPVPASSRVNPLPQVPCEVQEMRDSCGSGFTREEAGTGKNKFPGKLP</sequence>
<dbReference type="Proteomes" id="UP000234744">
    <property type="component" value="Unassembled WGS sequence"/>
</dbReference>
<feature type="region of interest" description="Disordered" evidence="1">
    <location>
        <begin position="1"/>
        <end position="30"/>
    </location>
</feature>
<gene>
    <name evidence="2" type="ORF">CXG47_17180</name>
</gene>
<organism evidence="2 3">
    <name type="scientific">Pseudomonas plecoglossicida</name>
    <dbReference type="NCBI Taxonomy" id="70775"/>
    <lineage>
        <taxon>Bacteria</taxon>
        <taxon>Pseudomonadati</taxon>
        <taxon>Pseudomonadota</taxon>
        <taxon>Gammaproteobacteria</taxon>
        <taxon>Pseudomonadales</taxon>
        <taxon>Pseudomonadaceae</taxon>
        <taxon>Pseudomonas</taxon>
    </lineage>
</organism>
<proteinExistence type="predicted"/>
<reference evidence="2 3" key="1">
    <citation type="submission" date="2017-12" db="EMBL/GenBank/DDBJ databases">
        <title>Detection of the carbapenemase gene blaVIM-5 in members of the Pseudomonas putida group isolated from polluted Nigerian wetlands.</title>
        <authorList>
            <person name="Adelowo O."/>
            <person name="Vollmers J."/>
            <person name="Maeusezahl I."/>
            <person name="Kaster A.-K."/>
            <person name="Mueller J.A."/>
        </authorList>
    </citation>
    <scope>NUCLEOTIDE SEQUENCE [LARGE SCALE GENOMIC DNA]</scope>
    <source>
        <strain evidence="2 3">MR69</strain>
    </source>
</reference>